<dbReference type="PANTHER" id="PTHR19848:SF8">
    <property type="entry name" value="F-BOX AND WD REPEAT DOMAIN CONTAINING 7"/>
    <property type="match status" value="1"/>
</dbReference>
<dbReference type="SMART" id="SM00320">
    <property type="entry name" value="WD40"/>
    <property type="match status" value="4"/>
</dbReference>
<keyword evidence="1 3" id="KW-0853">WD repeat</keyword>
<gene>
    <name evidence="4" type="ORF">LZC94_19345</name>
</gene>
<keyword evidence="5" id="KW-1185">Reference proteome</keyword>
<evidence type="ECO:0000313" key="4">
    <source>
        <dbReference type="EMBL" id="WXB19373.1"/>
    </source>
</evidence>
<evidence type="ECO:0000256" key="3">
    <source>
        <dbReference type="PROSITE-ProRule" id="PRU00221"/>
    </source>
</evidence>
<reference evidence="4 5" key="1">
    <citation type="submission" date="2021-12" db="EMBL/GenBank/DDBJ databases">
        <title>Discovery of the Pendulisporaceae a myxobacterial family with distinct sporulation behavior and unique specialized metabolism.</title>
        <authorList>
            <person name="Garcia R."/>
            <person name="Popoff A."/>
            <person name="Bader C.D."/>
            <person name="Loehr J."/>
            <person name="Walesch S."/>
            <person name="Walt C."/>
            <person name="Boldt J."/>
            <person name="Bunk B."/>
            <person name="Haeckl F.J.F.P.J."/>
            <person name="Gunesch A.P."/>
            <person name="Birkelbach J."/>
            <person name="Nuebel U."/>
            <person name="Pietschmann T."/>
            <person name="Bach T."/>
            <person name="Mueller R."/>
        </authorList>
    </citation>
    <scope>NUCLEOTIDE SEQUENCE [LARGE SCALE GENOMIC DNA]</scope>
    <source>
        <strain evidence="4 5">MSr11954</strain>
    </source>
</reference>
<dbReference type="RefSeq" id="WP_394828993.1">
    <property type="nucleotide sequence ID" value="NZ_CP089984.1"/>
</dbReference>
<organism evidence="4 5">
    <name type="scientific">Pendulispora albinea</name>
    <dbReference type="NCBI Taxonomy" id="2741071"/>
    <lineage>
        <taxon>Bacteria</taxon>
        <taxon>Pseudomonadati</taxon>
        <taxon>Myxococcota</taxon>
        <taxon>Myxococcia</taxon>
        <taxon>Myxococcales</taxon>
        <taxon>Sorangiineae</taxon>
        <taxon>Pendulisporaceae</taxon>
        <taxon>Pendulispora</taxon>
    </lineage>
</organism>
<sequence>MYDLEAGKEIRRFAGDNDAQTPVLLPDGRHMLGADGALHLWDLDTTKKKPTPLWSVFAPPGYFMPAVHPNGQWCVLRLRDKLHIRSIADGALIREVPLSFGFDVLGMGFDAACAILPDGKRSLWVMDSQQSVVQVIDLETGERLTTLEGHRLPITALALAPNGARFATIAKDGALRVWDTASLRRSWMVTAHQGEGTGAAFLDDDTIVTTGTDGVAYVWHIDDDEQPAMDVREPSDNVIVGRATPDGRHLFALHADGFLREWTTATGTCSRRFDASTVPRDGTFRLWFPREGHYLLLTRDGAEDKLFPAIGPPIEATVFRFDRETGECHLLYRADEVPTEGIVPVDENTIYVGRERSRGVWRVALAPPGPPSKELIAQGSLPARTLVAKRWSTSLHGNHLTVFDTENPTAGAKTMAEAVKGIFSTVRAHVGPDRTWLAAASTNTQITIVQLPDGSPRGTFGGGGAPLVRPAAVAFSANGTEVYGASPEGELVEWSLESGTTRSWQLPDAPVHGLATHPSLGPRVAAQTKAAIALLDTRSGELVARMEYPSASNVDSFSPIVCEETLALQMDSRLLFLRFESSTPPA</sequence>
<dbReference type="PANTHER" id="PTHR19848">
    <property type="entry name" value="WD40 REPEAT PROTEIN"/>
    <property type="match status" value="1"/>
</dbReference>
<dbReference type="PROSITE" id="PS50082">
    <property type="entry name" value="WD_REPEATS_2"/>
    <property type="match status" value="1"/>
</dbReference>
<evidence type="ECO:0000256" key="1">
    <source>
        <dbReference type="ARBA" id="ARBA00022574"/>
    </source>
</evidence>
<dbReference type="Pfam" id="PF00400">
    <property type="entry name" value="WD40"/>
    <property type="match status" value="1"/>
</dbReference>
<dbReference type="SUPFAM" id="SSF50998">
    <property type="entry name" value="Quinoprotein alcohol dehydrogenase-like"/>
    <property type="match status" value="1"/>
</dbReference>
<name>A0ABZ2MA30_9BACT</name>
<feature type="repeat" description="WD" evidence="3">
    <location>
        <begin position="147"/>
        <end position="179"/>
    </location>
</feature>
<dbReference type="InterPro" id="IPR011047">
    <property type="entry name" value="Quinoprotein_ADH-like_sf"/>
</dbReference>
<protein>
    <recommendedName>
        <fullName evidence="6">WD40 repeat domain-containing protein</fullName>
    </recommendedName>
</protein>
<dbReference type="PROSITE" id="PS50294">
    <property type="entry name" value="WD_REPEATS_REGION"/>
    <property type="match status" value="1"/>
</dbReference>
<proteinExistence type="predicted"/>
<dbReference type="InterPro" id="IPR001680">
    <property type="entry name" value="WD40_rpt"/>
</dbReference>
<evidence type="ECO:0000256" key="2">
    <source>
        <dbReference type="ARBA" id="ARBA00022737"/>
    </source>
</evidence>
<dbReference type="Proteomes" id="UP001370348">
    <property type="component" value="Chromosome"/>
</dbReference>
<dbReference type="EMBL" id="CP089984">
    <property type="protein sequence ID" value="WXB19373.1"/>
    <property type="molecule type" value="Genomic_DNA"/>
</dbReference>
<evidence type="ECO:0008006" key="6">
    <source>
        <dbReference type="Google" id="ProtNLM"/>
    </source>
</evidence>
<dbReference type="SUPFAM" id="SSF50969">
    <property type="entry name" value="YVTN repeat-like/Quinoprotein amine dehydrogenase"/>
    <property type="match status" value="1"/>
</dbReference>
<evidence type="ECO:0000313" key="5">
    <source>
        <dbReference type="Proteomes" id="UP001370348"/>
    </source>
</evidence>
<accession>A0ABZ2MA30</accession>
<keyword evidence="2" id="KW-0677">Repeat</keyword>
<dbReference type="InterPro" id="IPR015943">
    <property type="entry name" value="WD40/YVTN_repeat-like_dom_sf"/>
</dbReference>
<dbReference type="Gene3D" id="2.130.10.10">
    <property type="entry name" value="YVTN repeat-like/Quinoprotein amine dehydrogenase"/>
    <property type="match status" value="2"/>
</dbReference>
<dbReference type="InterPro" id="IPR011044">
    <property type="entry name" value="Quino_amine_DH_bsu"/>
</dbReference>